<sequence length="119" mass="12323">MASSTSSATQQRTPAVPPVPEAAAIPIGDSRSAVGEVGALRAEITQLREAMDSRAVIDQARGMLMALAPCSSEAAWDLLVEISQRSNVKLRDVSAALVASAAGEPSPPEIQKACRRALA</sequence>
<accession>A0A345Y0J4</accession>
<organism evidence="3 4">
    <name type="scientific">Streptomyces armeniacus</name>
    <dbReference type="NCBI Taxonomy" id="83291"/>
    <lineage>
        <taxon>Bacteria</taxon>
        <taxon>Bacillati</taxon>
        <taxon>Actinomycetota</taxon>
        <taxon>Actinomycetes</taxon>
        <taxon>Kitasatosporales</taxon>
        <taxon>Streptomycetaceae</taxon>
        <taxon>Streptomyces</taxon>
    </lineage>
</organism>
<dbReference type="GO" id="GO:0003723">
    <property type="term" value="F:RNA binding"/>
    <property type="evidence" value="ECO:0007669"/>
    <property type="project" value="InterPro"/>
</dbReference>
<dbReference type="EMBL" id="CP031320">
    <property type="protein sequence ID" value="AXK37410.1"/>
    <property type="molecule type" value="Genomic_DNA"/>
</dbReference>
<dbReference type="Proteomes" id="UP000254425">
    <property type="component" value="Chromosome"/>
</dbReference>
<evidence type="ECO:0000256" key="1">
    <source>
        <dbReference type="SAM" id="MobiDB-lite"/>
    </source>
</evidence>
<reference evidence="3 4" key="1">
    <citation type="submission" date="2018-07" db="EMBL/GenBank/DDBJ databases">
        <title>Draft genome of the type strain Streptomyces armeniacus ATCC 15676.</title>
        <authorList>
            <person name="Labana P."/>
            <person name="Gosse J.T."/>
            <person name="Boddy C.N."/>
        </authorList>
    </citation>
    <scope>NUCLEOTIDE SEQUENCE [LARGE SCALE GENOMIC DNA]</scope>
    <source>
        <strain evidence="3 4">ATCC 15676</strain>
    </source>
</reference>
<dbReference type="PROSITE" id="PS50921">
    <property type="entry name" value="ANTAR"/>
    <property type="match status" value="1"/>
</dbReference>
<dbReference type="AlphaFoldDB" id="A0A345Y0J4"/>
<evidence type="ECO:0000313" key="4">
    <source>
        <dbReference type="Proteomes" id="UP000254425"/>
    </source>
</evidence>
<keyword evidence="4" id="KW-1185">Reference proteome</keyword>
<proteinExistence type="predicted"/>
<gene>
    <name evidence="3" type="ORF">DVA86_17285</name>
</gene>
<dbReference type="Pfam" id="PF03861">
    <property type="entry name" value="ANTAR"/>
    <property type="match status" value="1"/>
</dbReference>
<name>A0A345Y0J4_9ACTN</name>
<dbReference type="InterPro" id="IPR005561">
    <property type="entry name" value="ANTAR"/>
</dbReference>
<feature type="domain" description="ANTAR" evidence="2">
    <location>
        <begin position="37"/>
        <end position="98"/>
    </location>
</feature>
<feature type="compositionally biased region" description="Low complexity" evidence="1">
    <location>
        <begin position="1"/>
        <end position="11"/>
    </location>
</feature>
<dbReference type="SUPFAM" id="SSF52172">
    <property type="entry name" value="CheY-like"/>
    <property type="match status" value="1"/>
</dbReference>
<dbReference type="Gene3D" id="1.10.10.10">
    <property type="entry name" value="Winged helix-like DNA-binding domain superfamily/Winged helix DNA-binding domain"/>
    <property type="match status" value="1"/>
</dbReference>
<dbReference type="SMART" id="SM01012">
    <property type="entry name" value="ANTAR"/>
    <property type="match status" value="1"/>
</dbReference>
<protein>
    <submittedName>
        <fullName evidence="3">ANTAR domain-containing protein</fullName>
    </submittedName>
</protein>
<dbReference type="InterPro" id="IPR036388">
    <property type="entry name" value="WH-like_DNA-bd_sf"/>
</dbReference>
<dbReference type="RefSeq" id="WP_208879421.1">
    <property type="nucleotide sequence ID" value="NZ_CP031320.1"/>
</dbReference>
<feature type="region of interest" description="Disordered" evidence="1">
    <location>
        <begin position="1"/>
        <end position="21"/>
    </location>
</feature>
<evidence type="ECO:0000259" key="2">
    <source>
        <dbReference type="PROSITE" id="PS50921"/>
    </source>
</evidence>
<dbReference type="KEGG" id="sarm:DVA86_17285"/>
<dbReference type="InterPro" id="IPR011006">
    <property type="entry name" value="CheY-like_superfamily"/>
</dbReference>
<evidence type="ECO:0000313" key="3">
    <source>
        <dbReference type="EMBL" id="AXK37410.1"/>
    </source>
</evidence>